<gene>
    <name evidence="8" type="ORF">HNP60_003124</name>
</gene>
<keyword evidence="5 7" id="KW-1133">Transmembrane helix</keyword>
<feature type="transmembrane region" description="Helical" evidence="7">
    <location>
        <begin position="15"/>
        <end position="37"/>
    </location>
</feature>
<reference evidence="8 9" key="1">
    <citation type="submission" date="2020-08" db="EMBL/GenBank/DDBJ databases">
        <title>Exploring microbial biodiversity for novel pathways involved in the catabolism of aromatic compounds derived from lignin.</title>
        <authorList>
            <person name="Elkins J."/>
        </authorList>
    </citation>
    <scope>NUCLEOTIDE SEQUENCE [LARGE SCALE GENOMIC DNA]</scope>
    <source>
        <strain evidence="8 9">B1D3A</strain>
    </source>
</reference>
<dbReference type="SUPFAM" id="SSF53448">
    <property type="entry name" value="Nucleotide-diphospho-sugar transferases"/>
    <property type="match status" value="1"/>
</dbReference>
<sequence>MGLALTAAELLRNELLLFAAIGLLLGGLDDLAIDGLYATRRLWRSITIYSRIARMTACDLPPPGRAGPIAVFVPAWDEGEVIGPMLRACLHKWRDEDVHLFVGAYPNDPVTLERVRQVTAGPDGARVSLVLNPRPGPTTKADCLNQLWGAMRAWEQAQGREMLAVVLHDAEDVVHRDALRLIGLLAPRFGLVQLPVLPLASARSRWIAGHYCDEFAEHHGKSLAVREALGAALPSAGVGCGFNRRVLGRIAAARGELPFDPDSLTEDYELGLRIGEAGDRGVLVRMRDEDGALIATREYFPDTLGAAVRQKARWTVGIALAGWDRMGWSGSWHERWMRLRDRRAALAALVLLAAYLGLLMAGLVAIAELAGRASAPLPWPLPWLLKITGVILGWRLLVRMIFVWRAYGWWEALLSVPRSLVANIIAMLAVRRAVDIYVRHLRGQRLVWDKTTHRFPDAAEPSRS</sequence>
<feature type="transmembrane region" description="Helical" evidence="7">
    <location>
        <begin position="379"/>
        <end position="398"/>
    </location>
</feature>
<evidence type="ECO:0000313" key="9">
    <source>
        <dbReference type="Proteomes" id="UP001138540"/>
    </source>
</evidence>
<dbReference type="InterPro" id="IPR029044">
    <property type="entry name" value="Nucleotide-diphossugar_trans"/>
</dbReference>
<comment type="caution">
    <text evidence="8">The sequence shown here is derived from an EMBL/GenBank/DDBJ whole genome shotgun (WGS) entry which is preliminary data.</text>
</comment>
<keyword evidence="4 7" id="KW-0812">Transmembrane</keyword>
<protein>
    <submittedName>
        <fullName evidence="8">Adsorption protein B</fullName>
    </submittedName>
</protein>
<dbReference type="NCBIfam" id="NF011307">
    <property type="entry name" value="PRK14716.1-5"/>
    <property type="match status" value="1"/>
</dbReference>
<name>A0ABR6NIP5_9SPHN</name>
<keyword evidence="6 7" id="KW-0472">Membrane</keyword>
<dbReference type="RefSeq" id="WP_184155467.1">
    <property type="nucleotide sequence ID" value="NZ_JACHKA010000001.1"/>
</dbReference>
<feature type="transmembrane region" description="Helical" evidence="7">
    <location>
        <begin position="344"/>
        <end position="367"/>
    </location>
</feature>
<comment type="subcellular location">
    <subcellularLocation>
        <location evidence="1">Membrane</location>
        <topology evidence="1">Multi-pass membrane protein</topology>
    </subcellularLocation>
</comment>
<dbReference type="InterPro" id="IPR050321">
    <property type="entry name" value="Glycosyltr_2/OpgH_subfam"/>
</dbReference>
<dbReference type="EMBL" id="JACHKA010000001">
    <property type="protein sequence ID" value="MBB5987150.1"/>
    <property type="molecule type" value="Genomic_DNA"/>
</dbReference>
<proteinExistence type="predicted"/>
<accession>A0ABR6NIP5</accession>
<dbReference type="PANTHER" id="PTHR43867:SF2">
    <property type="entry name" value="CELLULOSE SYNTHASE CATALYTIC SUBUNIT A [UDP-FORMING]"/>
    <property type="match status" value="1"/>
</dbReference>
<dbReference type="PANTHER" id="PTHR43867">
    <property type="entry name" value="CELLULOSE SYNTHASE CATALYTIC SUBUNIT A [UDP-FORMING]"/>
    <property type="match status" value="1"/>
</dbReference>
<dbReference type="Proteomes" id="UP001138540">
    <property type="component" value="Unassembled WGS sequence"/>
</dbReference>
<evidence type="ECO:0000256" key="5">
    <source>
        <dbReference type="ARBA" id="ARBA00022989"/>
    </source>
</evidence>
<evidence type="ECO:0000256" key="6">
    <source>
        <dbReference type="ARBA" id="ARBA00023136"/>
    </source>
</evidence>
<dbReference type="Pfam" id="PF13641">
    <property type="entry name" value="Glyco_tranf_2_3"/>
    <property type="match status" value="1"/>
</dbReference>
<keyword evidence="3" id="KW-0808">Transferase</keyword>
<evidence type="ECO:0000256" key="2">
    <source>
        <dbReference type="ARBA" id="ARBA00022676"/>
    </source>
</evidence>
<dbReference type="Gene3D" id="3.90.550.10">
    <property type="entry name" value="Spore Coat Polysaccharide Biosynthesis Protein SpsA, Chain A"/>
    <property type="match status" value="1"/>
</dbReference>
<evidence type="ECO:0000256" key="1">
    <source>
        <dbReference type="ARBA" id="ARBA00004141"/>
    </source>
</evidence>
<keyword evidence="9" id="KW-1185">Reference proteome</keyword>
<organism evidence="8 9">
    <name type="scientific">Sphingobium lignivorans</name>
    <dbReference type="NCBI Taxonomy" id="2735886"/>
    <lineage>
        <taxon>Bacteria</taxon>
        <taxon>Pseudomonadati</taxon>
        <taxon>Pseudomonadota</taxon>
        <taxon>Alphaproteobacteria</taxon>
        <taxon>Sphingomonadales</taxon>
        <taxon>Sphingomonadaceae</taxon>
        <taxon>Sphingobium</taxon>
    </lineage>
</organism>
<evidence type="ECO:0000313" key="8">
    <source>
        <dbReference type="EMBL" id="MBB5987150.1"/>
    </source>
</evidence>
<evidence type="ECO:0000256" key="4">
    <source>
        <dbReference type="ARBA" id="ARBA00022692"/>
    </source>
</evidence>
<evidence type="ECO:0000256" key="7">
    <source>
        <dbReference type="SAM" id="Phobius"/>
    </source>
</evidence>
<keyword evidence="2" id="KW-0328">Glycosyltransferase</keyword>
<evidence type="ECO:0000256" key="3">
    <source>
        <dbReference type="ARBA" id="ARBA00022679"/>
    </source>
</evidence>